<feature type="domain" description="HMA" evidence="16">
    <location>
        <begin position="294"/>
        <end position="361"/>
    </location>
</feature>
<organism evidence="17 18">
    <name type="scientific">Tautonia sociabilis</name>
    <dbReference type="NCBI Taxonomy" id="2080755"/>
    <lineage>
        <taxon>Bacteria</taxon>
        <taxon>Pseudomonadati</taxon>
        <taxon>Planctomycetota</taxon>
        <taxon>Planctomycetia</taxon>
        <taxon>Isosphaerales</taxon>
        <taxon>Isosphaeraceae</taxon>
        <taxon>Tautonia</taxon>
    </lineage>
</organism>
<evidence type="ECO:0000256" key="9">
    <source>
        <dbReference type="ARBA" id="ARBA00022723"/>
    </source>
</evidence>
<accession>A0A432MDV6</accession>
<dbReference type="Pfam" id="PF00403">
    <property type="entry name" value="HMA"/>
    <property type="match status" value="1"/>
</dbReference>
<proteinExistence type="inferred from homology"/>
<protein>
    <recommendedName>
        <fullName evidence="3">Mercuric transport protein MerT</fullName>
    </recommendedName>
    <alternativeName>
        <fullName evidence="13">Mercury ion transport protein</fullName>
    </alternativeName>
</protein>
<gene>
    <name evidence="17" type="ORF">TsocGM_22505</name>
</gene>
<dbReference type="PROSITE" id="PS50846">
    <property type="entry name" value="HMA_2"/>
    <property type="match status" value="1"/>
</dbReference>
<dbReference type="Proteomes" id="UP000280296">
    <property type="component" value="Unassembled WGS sequence"/>
</dbReference>
<evidence type="ECO:0000256" key="12">
    <source>
        <dbReference type="ARBA" id="ARBA00023136"/>
    </source>
</evidence>
<dbReference type="InterPro" id="IPR006121">
    <property type="entry name" value="HMA_dom"/>
</dbReference>
<dbReference type="SUPFAM" id="SSF55008">
    <property type="entry name" value="HMA, heavy metal-associated domain"/>
    <property type="match status" value="1"/>
</dbReference>
<keyword evidence="18" id="KW-1185">Reference proteome</keyword>
<keyword evidence="11 15" id="KW-1133">Transmembrane helix</keyword>
<comment type="caution">
    <text evidence="17">The sequence shown here is derived from an EMBL/GenBank/DDBJ whole genome shotgun (WGS) entry which is preliminary data.</text>
</comment>
<keyword evidence="8 15" id="KW-0812">Transmembrane</keyword>
<dbReference type="OrthoDB" id="95698at2"/>
<evidence type="ECO:0000256" key="13">
    <source>
        <dbReference type="ARBA" id="ARBA00030934"/>
    </source>
</evidence>
<sequence>MFCPSGASLSTPYHRNSFPGKEVQESGRRVTPVYLSETSDRTFLKSQLRVPVGVKEKAGDRPLCYCFGHSVASIKEEFRTKGHSDALQDIRAKMKDPGCRCETENPSGACCLGSVTKGIKIAQEELTTNDSEIGPVTTPLRSPSNRGERIAKIGTVFSAIMASACCWLPLLLLTIGVSGVGIAATLETYRPLFIVVTFGFLAAAFYFAYRPKKSASRAAHDCCPPVSAAEGITDADCCDSAQKGRFSMVAMNKVMLWAVTFLAVAFLLLPNYVGALIADRESSSDTVTESPFVTNTTIAIDGMTCEGCAVALEGRLKDVPGVLNARVDYAKKQAILSTKSCCPFPKDDVFKAIAESGFAGHIQ</sequence>
<evidence type="ECO:0000256" key="3">
    <source>
        <dbReference type="ARBA" id="ARBA00017053"/>
    </source>
</evidence>
<name>A0A432MDV6_9BACT</name>
<keyword evidence="12 15" id="KW-0472">Membrane</keyword>
<keyword evidence="10" id="KW-0476">Mercury</keyword>
<evidence type="ECO:0000256" key="11">
    <source>
        <dbReference type="ARBA" id="ARBA00022989"/>
    </source>
</evidence>
<keyword evidence="7" id="KW-0997">Cell inner membrane</keyword>
<reference evidence="17 18" key="1">
    <citation type="submission" date="2018-12" db="EMBL/GenBank/DDBJ databases">
        <authorList>
            <person name="Toschakov S.V."/>
        </authorList>
    </citation>
    <scope>NUCLEOTIDE SEQUENCE [LARGE SCALE GENOMIC DNA]</scope>
    <source>
        <strain evidence="17 18">GM2012</strain>
    </source>
</reference>
<evidence type="ECO:0000256" key="6">
    <source>
        <dbReference type="ARBA" id="ARBA00022475"/>
    </source>
</evidence>
<dbReference type="InterPro" id="IPR017969">
    <property type="entry name" value="Heavy-metal-associated_CS"/>
</dbReference>
<evidence type="ECO:0000256" key="4">
    <source>
        <dbReference type="ARBA" id="ARBA00022448"/>
    </source>
</evidence>
<feature type="transmembrane region" description="Helical" evidence="15">
    <location>
        <begin position="254"/>
        <end position="273"/>
    </location>
</feature>
<comment type="similarity">
    <text evidence="2">Belongs to the MerT family.</text>
</comment>
<keyword evidence="9" id="KW-0479">Metal-binding</keyword>
<dbReference type="Gene3D" id="1.10.287.910">
    <property type="entry name" value="bacterial mercury transporter, merf"/>
    <property type="match status" value="1"/>
</dbReference>
<dbReference type="InterPro" id="IPR041854">
    <property type="entry name" value="BFD-like_2Fe2S-bd_dom_sf"/>
</dbReference>
<dbReference type="Gene3D" id="3.30.70.100">
    <property type="match status" value="1"/>
</dbReference>
<dbReference type="CDD" id="cd00371">
    <property type="entry name" value="HMA"/>
    <property type="match status" value="1"/>
</dbReference>
<dbReference type="InterPro" id="IPR036163">
    <property type="entry name" value="HMA_dom_sf"/>
</dbReference>
<keyword evidence="5" id="KW-0475">Mercuric resistance</keyword>
<evidence type="ECO:0000256" key="8">
    <source>
        <dbReference type="ARBA" id="ARBA00022692"/>
    </source>
</evidence>
<dbReference type="GO" id="GO:0015097">
    <property type="term" value="F:mercury ion transmembrane transporter activity"/>
    <property type="evidence" value="ECO:0007669"/>
    <property type="project" value="InterPro"/>
</dbReference>
<evidence type="ECO:0000313" key="18">
    <source>
        <dbReference type="Proteomes" id="UP000280296"/>
    </source>
</evidence>
<comment type="function">
    <text evidence="14">Involved in mercury resistance. Probably transfers a mercuric ion from the periplasmic Hg(2+)-binding protein MerP to the cytoplasmic mercuric reductase MerA.</text>
</comment>
<dbReference type="GO" id="GO:0046872">
    <property type="term" value="F:metal ion binding"/>
    <property type="evidence" value="ECO:0007669"/>
    <property type="project" value="UniProtKB-KW"/>
</dbReference>
<feature type="transmembrane region" description="Helical" evidence="15">
    <location>
        <begin position="156"/>
        <end position="183"/>
    </location>
</feature>
<dbReference type="EMBL" id="RYZH01000063">
    <property type="protein sequence ID" value="RUL83173.1"/>
    <property type="molecule type" value="Genomic_DNA"/>
</dbReference>
<dbReference type="PROSITE" id="PS01047">
    <property type="entry name" value="HMA_1"/>
    <property type="match status" value="1"/>
</dbReference>
<evidence type="ECO:0000259" key="16">
    <source>
        <dbReference type="PROSITE" id="PS50846"/>
    </source>
</evidence>
<dbReference type="Pfam" id="PF02411">
    <property type="entry name" value="MerT"/>
    <property type="match status" value="1"/>
</dbReference>
<evidence type="ECO:0000256" key="15">
    <source>
        <dbReference type="SAM" id="Phobius"/>
    </source>
</evidence>
<feature type="transmembrane region" description="Helical" evidence="15">
    <location>
        <begin position="189"/>
        <end position="209"/>
    </location>
</feature>
<keyword evidence="4" id="KW-0813">Transport</keyword>
<dbReference type="RefSeq" id="WP_126727710.1">
    <property type="nucleotide sequence ID" value="NZ_RYZH01000063.1"/>
</dbReference>
<dbReference type="Gene3D" id="1.10.10.1100">
    <property type="entry name" value="BFD-like [2Fe-2S]-binding domain"/>
    <property type="match status" value="1"/>
</dbReference>
<evidence type="ECO:0000313" key="17">
    <source>
        <dbReference type="EMBL" id="RUL83173.1"/>
    </source>
</evidence>
<comment type="subcellular location">
    <subcellularLocation>
        <location evidence="1">Cell inner membrane</location>
        <topology evidence="1">Multi-pass membrane protein</topology>
    </subcellularLocation>
</comment>
<evidence type="ECO:0000256" key="10">
    <source>
        <dbReference type="ARBA" id="ARBA00022914"/>
    </source>
</evidence>
<dbReference type="InterPro" id="IPR003457">
    <property type="entry name" value="Transprt_MerT"/>
</dbReference>
<evidence type="ECO:0000256" key="14">
    <source>
        <dbReference type="ARBA" id="ARBA00045720"/>
    </source>
</evidence>
<keyword evidence="6" id="KW-1003">Cell membrane</keyword>
<evidence type="ECO:0000256" key="1">
    <source>
        <dbReference type="ARBA" id="ARBA00004429"/>
    </source>
</evidence>
<dbReference type="AlphaFoldDB" id="A0A432MDV6"/>
<dbReference type="CDD" id="cd10141">
    <property type="entry name" value="CopZ-like_Fer2_BFD-like"/>
    <property type="match status" value="1"/>
</dbReference>
<evidence type="ECO:0000256" key="5">
    <source>
        <dbReference type="ARBA" id="ARBA00022466"/>
    </source>
</evidence>
<dbReference type="GO" id="GO:0005886">
    <property type="term" value="C:plasma membrane"/>
    <property type="evidence" value="ECO:0007669"/>
    <property type="project" value="UniProtKB-SubCell"/>
</dbReference>
<reference evidence="17 18" key="2">
    <citation type="submission" date="2019-01" db="EMBL/GenBank/DDBJ databases">
        <title>Tautonia sociabilis, a novel thermotolerant planctomycete of Isosphaeraceae family, isolated from a 4000 m deep subterranean habitat.</title>
        <authorList>
            <person name="Kovaleva O.L."/>
            <person name="Elcheninov A.G."/>
            <person name="Van Heerden E."/>
            <person name="Toshchakov S.V."/>
            <person name="Novikov A."/>
            <person name="Bonch-Osmolovskaya E.A."/>
            <person name="Kublanov I.V."/>
        </authorList>
    </citation>
    <scope>NUCLEOTIDE SEQUENCE [LARGE SCALE GENOMIC DNA]</scope>
    <source>
        <strain evidence="17 18">GM2012</strain>
    </source>
</reference>
<evidence type="ECO:0000256" key="2">
    <source>
        <dbReference type="ARBA" id="ARBA00008224"/>
    </source>
</evidence>
<evidence type="ECO:0000256" key="7">
    <source>
        <dbReference type="ARBA" id="ARBA00022519"/>
    </source>
</evidence>